<dbReference type="InterPro" id="IPR006129">
    <property type="entry name" value="AdhesinB"/>
</dbReference>
<evidence type="ECO:0000256" key="7">
    <source>
        <dbReference type="SAM" id="SignalP"/>
    </source>
</evidence>
<keyword evidence="5 7" id="KW-0732">Signal</keyword>
<reference evidence="8 9" key="1">
    <citation type="submission" date="2019-06" db="EMBL/GenBank/DDBJ databases">
        <title>Desulfobotulus mexicanus sp. nov., a novel sulfate-reducing bacterium isolated from the sediment of an alkaline crater lake in Mexico.</title>
        <authorList>
            <person name="Hirschler-Rea A."/>
        </authorList>
    </citation>
    <scope>NUCLEOTIDE SEQUENCE [LARGE SCALE GENOMIC DNA]</scope>
    <source>
        <strain evidence="8 9">PAR22N</strain>
    </source>
</reference>
<evidence type="ECO:0000256" key="6">
    <source>
        <dbReference type="RuleBase" id="RU003512"/>
    </source>
</evidence>
<dbReference type="PANTHER" id="PTHR42953:SF1">
    <property type="entry name" value="METAL-BINDING PROTEIN HI_0362-RELATED"/>
    <property type="match status" value="1"/>
</dbReference>
<dbReference type="PRINTS" id="PR00691">
    <property type="entry name" value="ADHESINB"/>
</dbReference>
<evidence type="ECO:0000256" key="5">
    <source>
        <dbReference type="ARBA" id="ARBA00022729"/>
    </source>
</evidence>
<proteinExistence type="inferred from homology"/>
<dbReference type="SUPFAM" id="SSF53807">
    <property type="entry name" value="Helical backbone' metal receptor"/>
    <property type="match status" value="1"/>
</dbReference>
<dbReference type="Proteomes" id="UP000321899">
    <property type="component" value="Unassembled WGS sequence"/>
</dbReference>
<keyword evidence="4" id="KW-0479">Metal-binding</keyword>
<evidence type="ECO:0000256" key="2">
    <source>
        <dbReference type="ARBA" id="ARBA00011028"/>
    </source>
</evidence>
<dbReference type="PANTHER" id="PTHR42953">
    <property type="entry name" value="HIGH-AFFINITY ZINC UPTAKE SYSTEM PROTEIN ZNUA-RELATED"/>
    <property type="match status" value="1"/>
</dbReference>
<dbReference type="Gene3D" id="3.40.50.1980">
    <property type="entry name" value="Nitrogenase molybdenum iron protein domain"/>
    <property type="match status" value="2"/>
</dbReference>
<evidence type="ECO:0000313" key="8">
    <source>
        <dbReference type="EMBL" id="TYT73460.1"/>
    </source>
</evidence>
<sequence length="311" mass="34092">MNICSGTQRFVSFFLTLLISAALMPAAHGETPRRIVASTTQIADFARNITGDRWEVHSILAAGADPHTYTPTPRDAERVARADLVLQNGLMLEGKNWMKTLARASGKPLVTCTDGITPLEVEDDGESILDPHAWFSPKNAAVYVRNILKAVSDMDPEGKALFEARAELYLQQLRVLDTWIRSRVATIPPERRLLVTSHDAFNYFCREYRFNPQNNYLSLAPVGWSTGGEVGAGSTPARLRQVMKSIREMGAPAIFVETSVNPGQIQEIALQAGIRVGGSLYSDAMGPPGSAGETYIGMMRENTLTIVEALR</sequence>
<dbReference type="EMBL" id="VDMB01000029">
    <property type="protein sequence ID" value="TYT73460.1"/>
    <property type="molecule type" value="Genomic_DNA"/>
</dbReference>
<evidence type="ECO:0000256" key="4">
    <source>
        <dbReference type="ARBA" id="ARBA00022723"/>
    </source>
</evidence>
<organism evidence="8 9">
    <name type="scientific">Desulfobotulus mexicanus</name>
    <dbReference type="NCBI Taxonomy" id="2586642"/>
    <lineage>
        <taxon>Bacteria</taxon>
        <taxon>Pseudomonadati</taxon>
        <taxon>Thermodesulfobacteriota</taxon>
        <taxon>Desulfobacteria</taxon>
        <taxon>Desulfobacterales</taxon>
        <taxon>Desulfobacteraceae</taxon>
        <taxon>Desulfobotulus</taxon>
    </lineage>
</organism>
<dbReference type="InterPro" id="IPR006127">
    <property type="entry name" value="ZnuA-like"/>
</dbReference>
<dbReference type="GO" id="GO:0046872">
    <property type="term" value="F:metal ion binding"/>
    <property type="evidence" value="ECO:0007669"/>
    <property type="project" value="UniProtKB-KW"/>
</dbReference>
<dbReference type="GO" id="GO:0030001">
    <property type="term" value="P:metal ion transport"/>
    <property type="evidence" value="ECO:0007669"/>
    <property type="project" value="InterPro"/>
</dbReference>
<feature type="signal peptide" evidence="7">
    <location>
        <begin position="1"/>
        <end position="29"/>
    </location>
</feature>
<protein>
    <submittedName>
        <fullName evidence="8">ABC transporter substrate-binding protein</fullName>
    </submittedName>
</protein>
<dbReference type="Pfam" id="PF01297">
    <property type="entry name" value="ZnuA"/>
    <property type="match status" value="1"/>
</dbReference>
<keyword evidence="3 6" id="KW-0813">Transport</keyword>
<evidence type="ECO:0000256" key="3">
    <source>
        <dbReference type="ARBA" id="ARBA00022448"/>
    </source>
</evidence>
<dbReference type="RefSeq" id="WP_139450682.1">
    <property type="nucleotide sequence ID" value="NZ_VDMB01000029.1"/>
</dbReference>
<keyword evidence="9" id="KW-1185">Reference proteome</keyword>
<dbReference type="OrthoDB" id="9810636at2"/>
<dbReference type="GO" id="GO:0007155">
    <property type="term" value="P:cell adhesion"/>
    <property type="evidence" value="ECO:0007669"/>
    <property type="project" value="InterPro"/>
</dbReference>
<feature type="chain" id="PRO_5024412278" evidence="7">
    <location>
        <begin position="30"/>
        <end position="311"/>
    </location>
</feature>
<dbReference type="InterPro" id="IPR006128">
    <property type="entry name" value="Lipoprotein_PsaA-like"/>
</dbReference>
<evidence type="ECO:0000256" key="1">
    <source>
        <dbReference type="ARBA" id="ARBA00004196"/>
    </source>
</evidence>
<dbReference type="AlphaFoldDB" id="A0A5S5MCQ1"/>
<comment type="similarity">
    <text evidence="2 6">Belongs to the bacterial solute-binding protein 9 family.</text>
</comment>
<gene>
    <name evidence="8" type="ORF">FIM25_15055</name>
</gene>
<evidence type="ECO:0000313" key="9">
    <source>
        <dbReference type="Proteomes" id="UP000321899"/>
    </source>
</evidence>
<dbReference type="GO" id="GO:0030313">
    <property type="term" value="C:cell envelope"/>
    <property type="evidence" value="ECO:0007669"/>
    <property type="project" value="UniProtKB-SubCell"/>
</dbReference>
<name>A0A5S5MCQ1_9BACT</name>
<dbReference type="InterPro" id="IPR050492">
    <property type="entry name" value="Bact_metal-bind_prot9"/>
</dbReference>
<comment type="caution">
    <text evidence="8">The sequence shown here is derived from an EMBL/GenBank/DDBJ whole genome shotgun (WGS) entry which is preliminary data.</text>
</comment>
<dbReference type="PRINTS" id="PR00690">
    <property type="entry name" value="ADHESNFAMILY"/>
</dbReference>
<comment type="subcellular location">
    <subcellularLocation>
        <location evidence="1">Cell envelope</location>
    </subcellularLocation>
</comment>
<accession>A0A5S5MCQ1</accession>